<name>A0AAD9E521_9TELE</name>
<comment type="caution">
    <text evidence="3">Lacks conserved residue(s) required for the propagation of feature annotation.</text>
</comment>
<dbReference type="SUPFAM" id="SSF57535">
    <property type="entry name" value="Complement control module/SCR domain"/>
    <property type="match status" value="1"/>
</dbReference>
<dbReference type="InterPro" id="IPR000859">
    <property type="entry name" value="CUB_dom"/>
</dbReference>
<dbReference type="PROSITE" id="PS51257">
    <property type="entry name" value="PROKAR_LIPOPROTEIN"/>
    <property type="match status" value="1"/>
</dbReference>
<sequence length="307" mass="33557">MLRTGGLFPVVSSGCVTFPEGYLPAECGSSVINNEGILLSPNYPMNYDNNHECIYSIQVQAGKGINISARTFHLAQGDILKIYDGNDNTAHVLGAFTGSSMLGLTLISTSNHLWLEFYSDIDATGEGFKLVYSSFELSHCEDPGVPQFGFKVNDQGHFSGSTITYKCNPGYTLHGSGVLKCMTGERRAWDNPLPSCIGKFQCLSCFFFFVFFLALSRQCRSSAQSLGVNLKMVGDAGNSIRSCTSNMARPAQVSLSHFCLNKCNVELSSDHIVGNMVVEGYTQCPMSHAYLHGVETPLSRSRRWPAF</sequence>
<keyword evidence="3" id="KW-0768">Sushi</keyword>
<dbReference type="SUPFAM" id="SSF49854">
    <property type="entry name" value="Spermadhesin, CUB domain"/>
    <property type="match status" value="1"/>
</dbReference>
<dbReference type="GO" id="GO:0004252">
    <property type="term" value="F:serine-type endopeptidase activity"/>
    <property type="evidence" value="ECO:0007669"/>
    <property type="project" value="TreeGrafter"/>
</dbReference>
<evidence type="ECO:0000256" key="1">
    <source>
        <dbReference type="ARBA" id="ARBA00022825"/>
    </source>
</evidence>
<dbReference type="InterPro" id="IPR035914">
    <property type="entry name" value="Sperma_CUB_dom_sf"/>
</dbReference>
<dbReference type="PANTHER" id="PTHR24255">
    <property type="entry name" value="COMPLEMENT COMPONENT 1, S SUBCOMPONENT-RELATED"/>
    <property type="match status" value="1"/>
</dbReference>
<dbReference type="Gene3D" id="2.10.70.10">
    <property type="entry name" value="Complement Module, domain 1"/>
    <property type="match status" value="1"/>
</dbReference>
<organism evidence="6 7">
    <name type="scientific">Electrophorus voltai</name>
    <dbReference type="NCBI Taxonomy" id="2609070"/>
    <lineage>
        <taxon>Eukaryota</taxon>
        <taxon>Metazoa</taxon>
        <taxon>Chordata</taxon>
        <taxon>Craniata</taxon>
        <taxon>Vertebrata</taxon>
        <taxon>Euteleostomi</taxon>
        <taxon>Actinopterygii</taxon>
        <taxon>Neopterygii</taxon>
        <taxon>Teleostei</taxon>
        <taxon>Ostariophysi</taxon>
        <taxon>Gymnotiformes</taxon>
        <taxon>Gymnotoidei</taxon>
        <taxon>Gymnotidae</taxon>
        <taxon>Electrophorus</taxon>
    </lineage>
</organism>
<dbReference type="PROSITE" id="PS01180">
    <property type="entry name" value="CUB"/>
    <property type="match status" value="1"/>
</dbReference>
<dbReference type="Pfam" id="PF00431">
    <property type="entry name" value="CUB"/>
    <property type="match status" value="1"/>
</dbReference>
<dbReference type="InterPro" id="IPR035976">
    <property type="entry name" value="Sushi/SCR/CCP_sf"/>
</dbReference>
<evidence type="ECO:0000259" key="5">
    <source>
        <dbReference type="PROSITE" id="PS50923"/>
    </source>
</evidence>
<dbReference type="FunFam" id="2.10.70.10:FF:000002">
    <property type="entry name" value="CUB and Sushi multiple domains 3"/>
    <property type="match status" value="1"/>
</dbReference>
<dbReference type="GO" id="GO:0005615">
    <property type="term" value="C:extracellular space"/>
    <property type="evidence" value="ECO:0007669"/>
    <property type="project" value="TreeGrafter"/>
</dbReference>
<dbReference type="PROSITE" id="PS50923">
    <property type="entry name" value="SUSHI"/>
    <property type="match status" value="1"/>
</dbReference>
<accession>A0AAD9E521</accession>
<proteinExistence type="predicted"/>
<keyword evidence="1" id="KW-0378">Hydrolase</keyword>
<dbReference type="Gene3D" id="2.60.120.290">
    <property type="entry name" value="Spermadhesin, CUB domain"/>
    <property type="match status" value="1"/>
</dbReference>
<keyword evidence="7" id="KW-1185">Reference proteome</keyword>
<dbReference type="Proteomes" id="UP001239994">
    <property type="component" value="Unassembled WGS sequence"/>
</dbReference>
<evidence type="ECO:0008006" key="8">
    <source>
        <dbReference type="Google" id="ProtNLM"/>
    </source>
</evidence>
<evidence type="ECO:0000313" key="6">
    <source>
        <dbReference type="EMBL" id="KAK1804739.1"/>
    </source>
</evidence>
<dbReference type="InterPro" id="IPR000436">
    <property type="entry name" value="Sushi_SCR_CCP_dom"/>
</dbReference>
<dbReference type="CDD" id="cd00033">
    <property type="entry name" value="CCP"/>
    <property type="match status" value="1"/>
</dbReference>
<dbReference type="PANTHER" id="PTHR24255:SF37">
    <property type="entry name" value="CUB AND SUSHI MULTIPLE DOMAINS 3"/>
    <property type="match status" value="1"/>
</dbReference>
<feature type="domain" description="CUB" evidence="4">
    <location>
        <begin position="27"/>
        <end position="135"/>
    </location>
</feature>
<evidence type="ECO:0000259" key="4">
    <source>
        <dbReference type="PROSITE" id="PS01180"/>
    </source>
</evidence>
<dbReference type="SMART" id="SM00032">
    <property type="entry name" value="CCP"/>
    <property type="match status" value="1"/>
</dbReference>
<keyword evidence="1" id="KW-0645">Protease</keyword>
<dbReference type="Pfam" id="PF00084">
    <property type="entry name" value="Sushi"/>
    <property type="match status" value="1"/>
</dbReference>
<dbReference type="SMART" id="SM00042">
    <property type="entry name" value="CUB"/>
    <property type="match status" value="1"/>
</dbReference>
<evidence type="ECO:0000256" key="2">
    <source>
        <dbReference type="ARBA" id="ARBA00023157"/>
    </source>
</evidence>
<dbReference type="CDD" id="cd00041">
    <property type="entry name" value="CUB"/>
    <property type="match status" value="1"/>
</dbReference>
<reference evidence="6" key="1">
    <citation type="submission" date="2023-03" db="EMBL/GenBank/DDBJ databases">
        <title>Electrophorus voltai genome.</title>
        <authorList>
            <person name="Bian C."/>
        </authorList>
    </citation>
    <scope>NUCLEOTIDE SEQUENCE</scope>
    <source>
        <strain evidence="6">CB-2022</strain>
        <tissue evidence="6">Muscle</tissue>
    </source>
</reference>
<gene>
    <name evidence="6" type="ORF">P4O66_003590</name>
</gene>
<dbReference type="AlphaFoldDB" id="A0AAD9E521"/>
<protein>
    <recommendedName>
        <fullName evidence="8">CUB and Sushi multiple domains 3a</fullName>
    </recommendedName>
</protein>
<keyword evidence="1" id="KW-0720">Serine protease</keyword>
<dbReference type="EMBL" id="JAROKS010000003">
    <property type="protein sequence ID" value="KAK1804739.1"/>
    <property type="molecule type" value="Genomic_DNA"/>
</dbReference>
<feature type="domain" description="Sushi" evidence="5">
    <location>
        <begin position="138"/>
        <end position="198"/>
    </location>
</feature>
<dbReference type="FunFam" id="2.60.120.290:FF:000001">
    <property type="entry name" value="CUB and sushi domain-containing protein 3 isoform X1"/>
    <property type="match status" value="1"/>
</dbReference>
<evidence type="ECO:0000313" key="7">
    <source>
        <dbReference type="Proteomes" id="UP001239994"/>
    </source>
</evidence>
<keyword evidence="2" id="KW-1015">Disulfide bond</keyword>
<comment type="caution">
    <text evidence="6">The sequence shown here is derived from an EMBL/GenBank/DDBJ whole genome shotgun (WGS) entry which is preliminary data.</text>
</comment>
<evidence type="ECO:0000256" key="3">
    <source>
        <dbReference type="PROSITE-ProRule" id="PRU00302"/>
    </source>
</evidence>